<evidence type="ECO:0000313" key="6">
    <source>
        <dbReference type="EMBL" id="AIL50159.1"/>
    </source>
</evidence>
<dbReference type="InterPro" id="IPR001638">
    <property type="entry name" value="Solute-binding_3/MltF_N"/>
</dbReference>
<evidence type="ECO:0000256" key="1">
    <source>
        <dbReference type="ARBA" id="ARBA00004418"/>
    </source>
</evidence>
<dbReference type="GO" id="GO:0042597">
    <property type="term" value="C:periplasmic space"/>
    <property type="evidence" value="ECO:0007669"/>
    <property type="project" value="UniProtKB-SubCell"/>
</dbReference>
<dbReference type="SUPFAM" id="SSF53850">
    <property type="entry name" value="Periplasmic binding protein-like II"/>
    <property type="match status" value="1"/>
</dbReference>
<dbReference type="InterPro" id="IPR015168">
    <property type="entry name" value="SsuA/THI5"/>
</dbReference>
<evidence type="ECO:0000256" key="4">
    <source>
        <dbReference type="SAM" id="SignalP"/>
    </source>
</evidence>
<comment type="similarity">
    <text evidence="2">Belongs to the bacterial solute-binding protein SsuA/TauA family.</text>
</comment>
<feature type="domain" description="Solute-binding protein family 3/N-terminal" evidence="5">
    <location>
        <begin position="40"/>
        <end position="263"/>
    </location>
</feature>
<accession>A0A088DBJ5</accession>
<evidence type="ECO:0000259" key="5">
    <source>
        <dbReference type="SMART" id="SM00062"/>
    </source>
</evidence>
<comment type="subcellular location">
    <subcellularLocation>
        <location evidence="1">Periplasm</location>
    </subcellularLocation>
</comment>
<feature type="chain" id="PRO_5001836574" evidence="4">
    <location>
        <begin position="19"/>
        <end position="324"/>
    </location>
</feature>
<feature type="signal peptide" evidence="4">
    <location>
        <begin position="1"/>
        <end position="18"/>
    </location>
</feature>
<name>A0A088DBJ5_9ACTN</name>
<keyword evidence="3 4" id="KW-0732">Signal</keyword>
<dbReference type="AlphaFoldDB" id="A0A088DBJ5"/>
<dbReference type="EMBL" id="KF850685">
    <property type="protein sequence ID" value="AIL50159.1"/>
    <property type="molecule type" value="Genomic_DNA"/>
</dbReference>
<reference evidence="6" key="1">
    <citation type="journal article" date="2014" name="ChemBioChem">
        <title>Biosynthesis of colabomycin E, a new manumycin-family metabolite, involves an unusual chain-length factor.</title>
        <authorList>
            <person name="Petrickova K."/>
            <person name="Pospisil S."/>
            <person name="Kuzma M."/>
            <person name="Tylova T."/>
            <person name="Jagr M."/>
            <person name="Tomek P."/>
            <person name="Chronakova A."/>
            <person name="Brabcova E."/>
            <person name="Andera L."/>
            <person name="Kristufek V."/>
            <person name="Petricek M."/>
        </authorList>
    </citation>
    <scope>NUCLEOTIDE SEQUENCE</scope>
    <source>
        <strain evidence="6">SOK1/5-04</strain>
    </source>
</reference>
<dbReference type="PROSITE" id="PS51257">
    <property type="entry name" value="PROKAR_LIPOPROTEIN"/>
    <property type="match status" value="1"/>
</dbReference>
<protein>
    <submittedName>
        <fullName evidence="6">Putative nitrate ABC transport substrate-binding protein</fullName>
    </submittedName>
</protein>
<dbReference type="Gene3D" id="3.40.190.10">
    <property type="entry name" value="Periplasmic binding protein-like II"/>
    <property type="match status" value="2"/>
</dbReference>
<dbReference type="Pfam" id="PF09084">
    <property type="entry name" value="NMT1"/>
    <property type="match status" value="1"/>
</dbReference>
<evidence type="ECO:0000256" key="3">
    <source>
        <dbReference type="ARBA" id="ARBA00022729"/>
    </source>
</evidence>
<proteinExistence type="inferred from homology"/>
<dbReference type="SMART" id="SM00062">
    <property type="entry name" value="PBPb"/>
    <property type="match status" value="1"/>
</dbReference>
<organism evidence="6">
    <name type="scientific">Streptomyces aureus</name>
    <dbReference type="NCBI Taxonomy" id="193461"/>
    <lineage>
        <taxon>Bacteria</taxon>
        <taxon>Bacillati</taxon>
        <taxon>Actinomycetota</taxon>
        <taxon>Actinomycetes</taxon>
        <taxon>Kitasatosporales</taxon>
        <taxon>Streptomycetaceae</taxon>
        <taxon>Streptomyces</taxon>
    </lineage>
</organism>
<dbReference type="PANTHER" id="PTHR30024">
    <property type="entry name" value="ALIPHATIC SULFONATES-BINDING PROTEIN-RELATED"/>
    <property type="match status" value="1"/>
</dbReference>
<evidence type="ECO:0000256" key="2">
    <source>
        <dbReference type="ARBA" id="ARBA00010742"/>
    </source>
</evidence>
<dbReference type="PANTHER" id="PTHR30024:SF47">
    <property type="entry name" value="TAURINE-BINDING PERIPLASMIC PROTEIN"/>
    <property type="match status" value="1"/>
</dbReference>
<sequence>MQRRILGFVTAVLTVACAAGCGSSSGTDGSSSSGGNKTAQVKVGIIPIVDVAPLYLGQKKGFFSSRGIELEMESAQGGAAIIPGVVSGQFQFGFSNTTSLMVAQTRGVPVKSVVNGATTTGNTTTDVTGVAVRKDSPIRSAKDLAGRTVAVNTLKNIGDTTVRESVRKDGGDPSKVKFVELPFDQMPAALDGGRVDAAWMGEPAQTIAKSQGARVVTSPFAETDPRLTLATYFTTTRLTKENPDLVKKFTEAMTESLEYASEHPEEARQILTVYTKIDSEVMEKLTLPDWPTQIDMPSLEKLASLGEQDGIFGDKKPDLDALFQ</sequence>
<dbReference type="CDD" id="cd13652">
    <property type="entry name" value="PBP2_ThiY_THI5_like_1"/>
    <property type="match status" value="1"/>
</dbReference>